<evidence type="ECO:0000256" key="2">
    <source>
        <dbReference type="ARBA" id="ARBA00022574"/>
    </source>
</evidence>
<dbReference type="AlphaFoldDB" id="A0AAJ0GLC7"/>
<dbReference type="PANTHER" id="PTHR16453:SF9">
    <property type="entry name" value="GATOR COMPLEX PROTEIN MIOS"/>
    <property type="match status" value="1"/>
</dbReference>
<reference evidence="7" key="1">
    <citation type="journal article" date="2023" name="Mol. Phylogenet. Evol.">
        <title>Genome-scale phylogeny and comparative genomics of the fungal order Sordariales.</title>
        <authorList>
            <person name="Hensen N."/>
            <person name="Bonometti L."/>
            <person name="Westerberg I."/>
            <person name="Brannstrom I.O."/>
            <person name="Guillou S."/>
            <person name="Cros-Aarteil S."/>
            <person name="Calhoun S."/>
            <person name="Haridas S."/>
            <person name="Kuo A."/>
            <person name="Mondo S."/>
            <person name="Pangilinan J."/>
            <person name="Riley R."/>
            <person name="LaButti K."/>
            <person name="Andreopoulos B."/>
            <person name="Lipzen A."/>
            <person name="Chen C."/>
            <person name="Yan M."/>
            <person name="Daum C."/>
            <person name="Ng V."/>
            <person name="Clum A."/>
            <person name="Steindorff A."/>
            <person name="Ohm R.A."/>
            <person name="Martin F."/>
            <person name="Silar P."/>
            <person name="Natvig D.O."/>
            <person name="Lalanne C."/>
            <person name="Gautier V."/>
            <person name="Ament-Velasquez S.L."/>
            <person name="Kruys A."/>
            <person name="Hutchinson M.I."/>
            <person name="Powell A.J."/>
            <person name="Barry K."/>
            <person name="Miller A.N."/>
            <person name="Grigoriev I.V."/>
            <person name="Debuchy R."/>
            <person name="Gladieux P."/>
            <person name="Hiltunen Thoren M."/>
            <person name="Johannesson H."/>
        </authorList>
    </citation>
    <scope>NUCLEOTIDE SEQUENCE</scope>
    <source>
        <strain evidence="7">CBS 333.67</strain>
    </source>
</reference>
<dbReference type="InterPro" id="IPR037593">
    <property type="entry name" value="MIOS/Sea4"/>
</dbReference>
<dbReference type="InterPro" id="IPR031488">
    <property type="entry name" value="Zn_ribbon_mio"/>
</dbReference>
<dbReference type="InterPro" id="IPR036322">
    <property type="entry name" value="WD40_repeat_dom_sf"/>
</dbReference>
<dbReference type="GeneID" id="87882532"/>
<dbReference type="SUPFAM" id="SSF50978">
    <property type="entry name" value="WD40 repeat-like"/>
    <property type="match status" value="1"/>
</dbReference>
<accession>A0AAJ0GLC7</accession>
<dbReference type="EMBL" id="JAUDZG010000007">
    <property type="protein sequence ID" value="KAK3302061.1"/>
    <property type="molecule type" value="Genomic_DNA"/>
</dbReference>
<reference evidence="7" key="2">
    <citation type="submission" date="2023-06" db="EMBL/GenBank/DDBJ databases">
        <authorList>
            <consortium name="Lawrence Berkeley National Laboratory"/>
            <person name="Mondo S.J."/>
            <person name="Hensen N."/>
            <person name="Bonometti L."/>
            <person name="Westerberg I."/>
            <person name="Brannstrom I.O."/>
            <person name="Guillou S."/>
            <person name="Cros-Aarteil S."/>
            <person name="Calhoun S."/>
            <person name="Haridas S."/>
            <person name="Kuo A."/>
            <person name="Pangilinan J."/>
            <person name="Riley R."/>
            <person name="Labutti K."/>
            <person name="Andreopoulos B."/>
            <person name="Lipzen A."/>
            <person name="Chen C."/>
            <person name="Yanf M."/>
            <person name="Daum C."/>
            <person name="Ng V."/>
            <person name="Clum A."/>
            <person name="Steindorff A."/>
            <person name="Ohm R."/>
            <person name="Martin F."/>
            <person name="Silar P."/>
            <person name="Natvig D."/>
            <person name="Lalanne C."/>
            <person name="Gautier V."/>
            <person name="Ament-Velasquez S.L."/>
            <person name="Kruys A."/>
            <person name="Hutchinson M.I."/>
            <person name="Powell A.J."/>
            <person name="Barry K."/>
            <person name="Miller A.N."/>
            <person name="Grigoriev I.V."/>
            <person name="Debuchy R."/>
            <person name="Gladieux P."/>
            <person name="Thoren M.H."/>
            <person name="Johannesson H."/>
        </authorList>
    </citation>
    <scope>NUCLEOTIDE SEQUENCE</scope>
    <source>
        <strain evidence="7">CBS 333.67</strain>
    </source>
</reference>
<keyword evidence="8" id="KW-1185">Reference proteome</keyword>
<protein>
    <submittedName>
        <fullName evidence="7">Uncharacterized protein</fullName>
    </submittedName>
</protein>
<evidence type="ECO:0000256" key="1">
    <source>
        <dbReference type="ARBA" id="ARBA00009713"/>
    </source>
</evidence>
<dbReference type="PANTHER" id="PTHR16453">
    <property type="entry name" value="WD40 DOMAIN-CONTAINING PROTEIN MIO FAMILY MEMBER"/>
    <property type="match status" value="1"/>
</dbReference>
<proteinExistence type="inferred from homology"/>
<feature type="region of interest" description="Disordered" evidence="4">
    <location>
        <begin position="933"/>
        <end position="978"/>
    </location>
</feature>
<gene>
    <name evidence="7" type="ORF">B0T15DRAFT_290391</name>
</gene>
<keyword evidence="2" id="KW-0853">WD repeat</keyword>
<evidence type="ECO:0000313" key="7">
    <source>
        <dbReference type="EMBL" id="KAK3302061.1"/>
    </source>
</evidence>
<feature type="compositionally biased region" description="Low complexity" evidence="4">
    <location>
        <begin position="933"/>
        <end position="955"/>
    </location>
</feature>
<evidence type="ECO:0000313" key="8">
    <source>
        <dbReference type="Proteomes" id="UP001273166"/>
    </source>
</evidence>
<evidence type="ECO:0000256" key="3">
    <source>
        <dbReference type="ARBA" id="ARBA00022737"/>
    </source>
</evidence>
<name>A0AAJ0GLC7_9PEZI</name>
<dbReference type="Proteomes" id="UP001273166">
    <property type="component" value="Unassembled WGS sequence"/>
</dbReference>
<keyword evidence="3" id="KW-0677">Repeat</keyword>
<dbReference type="InterPro" id="IPR049092">
    <property type="entry name" value="MIOS_a-sol"/>
</dbReference>
<sequence>MDRPELGLIKWSPNAAHDSFLHINLQHRVAQLYEPTGLAQRGRFEYRKLAKHDDLPPLTTYDWSPTVPGLLAVGTSTGVVNLLRVDDNSNAYLELGLRVSRNCQAVAFSTAGKLAVALDRVRNDTCLHIWDVGRLSGIDSSASGFPADLDLPSDPVDRLELNASVSSVRFFEDNPNVLVAGIKGQGLRIHDLRDQGQGPVVQFQTKCCNNLAIDYADQNYFASSALDQPGVMIWDRRAINRHHVSPSYTNALVHDNLPWGGAVRLDRAVETETDPAAADSGSSFIRALRFCRDHRGMLAVLSRTGQLRVLSTRHEHVDGDVRVDGSPELLEVRRSYEMDPLYAEPNHKNDRIVSFDWITMSSPVLQPRVLVLRASGSFDVLQKPSFTSEYPFKLISWQPPYRGHADGANYQELMDFEPAEAHDIFGPLLTETALSDVPLFGPQKATAKSLVEKTLDAVPTEERLVAQVSGGSRSWPSFEEASSIAEKLKALRLASKEGKDEPEEEPFLSQLERHEKLLTETKNIAGLSSKERFAVDHTMLLRALEGYRFDFIKNQRIVADDPWLRDVWLWVTGAEAAAADGGMMSHPLDLSYMGVQTIWTNNLGSKPQMRLSEDAAPPNEVGWERCLNAICKKLGVPRFDGEVETKRCHHREMCLEICGLGRSYGEEFEDALSASGPRRESTWYTMVAAHAIFRGNTKGAVQVLKRASSEHPELLFVSLALQLMGKTADNEVKAALDFDERVACKTDPYLRAISAIIATGDWAVIADQRSLPLRDRCFVAVRYFSDDALTAWLEQEVAVAIEIGDIEGIVLTGITDSFVDILARYVHKFNDFQTATLLLSICAPRFIDDIRANTMRNTYRRYLQRHRAFFMRAKFDVESTLRSKHHGRPTVPAASRQIGLRCIYCDVEFKTESLLAPPPPPRSGSGMPAFMKAAAAASSSSSSSNNNNDNNSRSSKTSTPRLEARSHHQQQAAANPYTEKMVGSGISCPNCKQHLPRCVVCLEVVGMPRSDRPEQSRDPEVRRTARFPTFCASCGHVLHLDHARQWFARHRECPVPECRCLCNTRINEELEYA</sequence>
<evidence type="ECO:0000256" key="4">
    <source>
        <dbReference type="SAM" id="MobiDB-lite"/>
    </source>
</evidence>
<dbReference type="GO" id="GO:1904263">
    <property type="term" value="P:positive regulation of TORC1 signaling"/>
    <property type="evidence" value="ECO:0007669"/>
    <property type="project" value="TreeGrafter"/>
</dbReference>
<feature type="domain" description="GATOR2 complex protein MIO zinc-ribbon like" evidence="5">
    <location>
        <begin position="967"/>
        <end position="1064"/>
    </location>
</feature>
<dbReference type="Gene3D" id="2.130.10.10">
    <property type="entry name" value="YVTN repeat-like/Quinoprotein amine dehydrogenase"/>
    <property type="match status" value="1"/>
</dbReference>
<dbReference type="FunFam" id="2.130.10.10:FF:001167">
    <property type="entry name" value="Uncharacterized protein"/>
    <property type="match status" value="1"/>
</dbReference>
<organism evidence="7 8">
    <name type="scientific">Chaetomium strumarium</name>
    <dbReference type="NCBI Taxonomy" id="1170767"/>
    <lineage>
        <taxon>Eukaryota</taxon>
        <taxon>Fungi</taxon>
        <taxon>Dikarya</taxon>
        <taxon>Ascomycota</taxon>
        <taxon>Pezizomycotina</taxon>
        <taxon>Sordariomycetes</taxon>
        <taxon>Sordariomycetidae</taxon>
        <taxon>Sordariales</taxon>
        <taxon>Chaetomiaceae</taxon>
        <taxon>Chaetomium</taxon>
    </lineage>
</organism>
<comment type="similarity">
    <text evidence="1">Belongs to the WD repeat mio family.</text>
</comment>
<evidence type="ECO:0000259" key="6">
    <source>
        <dbReference type="Pfam" id="PF21719"/>
    </source>
</evidence>
<feature type="domain" description="MIOS-like alpha-solenoid" evidence="6">
    <location>
        <begin position="541"/>
        <end position="783"/>
    </location>
</feature>
<dbReference type="InterPro" id="IPR015943">
    <property type="entry name" value="WD40/YVTN_repeat-like_dom_sf"/>
</dbReference>
<comment type="caution">
    <text evidence="7">The sequence shown here is derived from an EMBL/GenBank/DDBJ whole genome shotgun (WGS) entry which is preliminary data.</text>
</comment>
<evidence type="ECO:0000259" key="5">
    <source>
        <dbReference type="Pfam" id="PF17034"/>
    </source>
</evidence>
<dbReference type="Pfam" id="PF21719">
    <property type="entry name" value="MIOS_a-sol"/>
    <property type="match status" value="1"/>
</dbReference>
<dbReference type="RefSeq" id="XP_062717841.1">
    <property type="nucleotide sequence ID" value="XM_062863703.1"/>
</dbReference>
<dbReference type="Pfam" id="PF17034">
    <property type="entry name" value="zinc_ribbon_16"/>
    <property type="match status" value="1"/>
</dbReference>
<dbReference type="GO" id="GO:0005737">
    <property type="term" value="C:cytoplasm"/>
    <property type="evidence" value="ECO:0007669"/>
    <property type="project" value="TreeGrafter"/>
</dbReference>